<protein>
    <recommendedName>
        <fullName evidence="2">CAAX prenyl protease 2/Lysostaphin resistance protein A-like domain-containing protein</fullName>
    </recommendedName>
</protein>
<dbReference type="EMBL" id="FNZX01000007">
    <property type="protein sequence ID" value="SEK61910.1"/>
    <property type="molecule type" value="Genomic_DNA"/>
</dbReference>
<evidence type="ECO:0000313" key="4">
    <source>
        <dbReference type="Proteomes" id="UP000182321"/>
    </source>
</evidence>
<sequence>MKQIRQNRIIQIIYPLLVYFFVYQLGVSLLLDIIGDKYGKLTCLLIAGIVCIVPMYIIYSNVPKLIPEPVKNKKQVLVYAIWVVATVAVAVLLNVALTHSGLVESSAGFARANSILTDGDLLMKVLCNCLVIPILEELLMRGILTGQLCLWYGSVPAVVISSICFGILHNNIVQFIYAVLMGAALGFMYVKNKRLSMCIIAHCLINLTAILFG</sequence>
<dbReference type="RefSeq" id="WP_177175704.1">
    <property type="nucleotide sequence ID" value="NZ_FNZX01000007.1"/>
</dbReference>
<feature type="transmembrane region" description="Helical" evidence="1">
    <location>
        <begin position="79"/>
        <end position="101"/>
    </location>
</feature>
<dbReference type="AlphaFoldDB" id="A0A1H7IK25"/>
<dbReference type="Pfam" id="PF02517">
    <property type="entry name" value="Rce1-like"/>
    <property type="match status" value="1"/>
</dbReference>
<dbReference type="GO" id="GO:0004175">
    <property type="term" value="F:endopeptidase activity"/>
    <property type="evidence" value="ECO:0007669"/>
    <property type="project" value="UniProtKB-ARBA"/>
</dbReference>
<dbReference type="PANTHER" id="PTHR36435">
    <property type="entry name" value="SLR1288 PROTEIN"/>
    <property type="match status" value="1"/>
</dbReference>
<keyword evidence="4" id="KW-1185">Reference proteome</keyword>
<feature type="transmembrane region" description="Helical" evidence="1">
    <location>
        <begin position="12"/>
        <end position="31"/>
    </location>
</feature>
<feature type="transmembrane region" description="Helical" evidence="1">
    <location>
        <begin position="37"/>
        <end position="59"/>
    </location>
</feature>
<reference evidence="4" key="1">
    <citation type="submission" date="2016-10" db="EMBL/GenBank/DDBJ databases">
        <authorList>
            <person name="Varghese N."/>
        </authorList>
    </citation>
    <scope>NUCLEOTIDE SEQUENCE [LARGE SCALE GENOMIC DNA]</scope>
    <source>
        <strain evidence="4">ACV-9</strain>
    </source>
</reference>
<dbReference type="GO" id="GO:0080120">
    <property type="term" value="P:CAAX-box protein maturation"/>
    <property type="evidence" value="ECO:0007669"/>
    <property type="project" value="UniProtKB-ARBA"/>
</dbReference>
<dbReference type="InterPro" id="IPR003675">
    <property type="entry name" value="Rce1/LyrA-like_dom"/>
</dbReference>
<dbReference type="PANTHER" id="PTHR36435:SF1">
    <property type="entry name" value="CAAX AMINO TERMINAL PROTEASE FAMILY PROTEIN"/>
    <property type="match status" value="1"/>
</dbReference>
<proteinExistence type="predicted"/>
<dbReference type="InterPro" id="IPR052710">
    <property type="entry name" value="CAAX_protease"/>
</dbReference>
<dbReference type="Proteomes" id="UP000182321">
    <property type="component" value="Unassembled WGS sequence"/>
</dbReference>
<accession>A0A1H7IK25</accession>
<evidence type="ECO:0000259" key="2">
    <source>
        <dbReference type="Pfam" id="PF02517"/>
    </source>
</evidence>
<name>A0A1H7IK25_9FIRM</name>
<feature type="transmembrane region" description="Helical" evidence="1">
    <location>
        <begin position="148"/>
        <end position="168"/>
    </location>
</feature>
<organism evidence="3 4">
    <name type="scientific">Pseudobutyrivibrio ruminis</name>
    <dbReference type="NCBI Taxonomy" id="46206"/>
    <lineage>
        <taxon>Bacteria</taxon>
        <taxon>Bacillati</taxon>
        <taxon>Bacillota</taxon>
        <taxon>Clostridia</taxon>
        <taxon>Lachnospirales</taxon>
        <taxon>Lachnospiraceae</taxon>
        <taxon>Pseudobutyrivibrio</taxon>
    </lineage>
</organism>
<evidence type="ECO:0000256" key="1">
    <source>
        <dbReference type="SAM" id="Phobius"/>
    </source>
</evidence>
<feature type="domain" description="CAAX prenyl protease 2/Lysostaphin resistance protein A-like" evidence="2">
    <location>
        <begin position="121"/>
        <end position="207"/>
    </location>
</feature>
<evidence type="ECO:0000313" key="3">
    <source>
        <dbReference type="EMBL" id="SEK61910.1"/>
    </source>
</evidence>
<keyword evidence="1" id="KW-0472">Membrane</keyword>
<keyword evidence="1" id="KW-1133">Transmembrane helix</keyword>
<feature type="transmembrane region" description="Helical" evidence="1">
    <location>
        <begin position="174"/>
        <end position="190"/>
    </location>
</feature>
<gene>
    <name evidence="3" type="ORF">SAMN02910377_01372</name>
</gene>
<keyword evidence="1" id="KW-0812">Transmembrane</keyword>